<comment type="caution">
    <text evidence="2">The sequence shown here is derived from an EMBL/GenBank/DDBJ whole genome shotgun (WGS) entry which is preliminary data.</text>
</comment>
<gene>
    <name evidence="2" type="ORF">GIS00_08910</name>
</gene>
<feature type="region of interest" description="Disordered" evidence="1">
    <location>
        <begin position="1"/>
        <end position="44"/>
    </location>
</feature>
<protein>
    <recommendedName>
        <fullName evidence="4">SRPBCC family protein</fullName>
    </recommendedName>
</protein>
<dbReference type="AlphaFoldDB" id="A0A7K1FLF8"/>
<dbReference type="Pfam" id="PF10604">
    <property type="entry name" value="Polyketide_cyc2"/>
    <property type="match status" value="1"/>
</dbReference>
<dbReference type="InterPro" id="IPR019587">
    <property type="entry name" value="Polyketide_cyclase/dehydratase"/>
</dbReference>
<keyword evidence="3" id="KW-1185">Reference proteome</keyword>
<evidence type="ECO:0000256" key="1">
    <source>
        <dbReference type="SAM" id="MobiDB-lite"/>
    </source>
</evidence>
<evidence type="ECO:0000313" key="3">
    <source>
        <dbReference type="Proteomes" id="UP000460221"/>
    </source>
</evidence>
<dbReference type="InterPro" id="IPR023393">
    <property type="entry name" value="START-like_dom_sf"/>
</dbReference>
<evidence type="ECO:0008006" key="4">
    <source>
        <dbReference type="Google" id="ProtNLM"/>
    </source>
</evidence>
<dbReference type="SUPFAM" id="SSF55961">
    <property type="entry name" value="Bet v1-like"/>
    <property type="match status" value="1"/>
</dbReference>
<dbReference type="Proteomes" id="UP000460221">
    <property type="component" value="Unassembled WGS sequence"/>
</dbReference>
<accession>A0A7K1FLF8</accession>
<reference evidence="2 3" key="1">
    <citation type="submission" date="2019-11" db="EMBL/GenBank/DDBJ databases">
        <authorList>
            <person name="Jiang L.-Q."/>
        </authorList>
    </citation>
    <scope>NUCLEOTIDE SEQUENCE [LARGE SCALE GENOMIC DNA]</scope>
    <source>
        <strain evidence="2 3">YIM 132087</strain>
    </source>
</reference>
<dbReference type="EMBL" id="WLYK01000002">
    <property type="protein sequence ID" value="MTD14063.1"/>
    <property type="molecule type" value="Genomic_DNA"/>
</dbReference>
<proteinExistence type="predicted"/>
<name>A0A7K1FLF8_9ACTN</name>
<organism evidence="2 3">
    <name type="scientific">Nakamurella alba</name>
    <dbReference type="NCBI Taxonomy" id="2665158"/>
    <lineage>
        <taxon>Bacteria</taxon>
        <taxon>Bacillati</taxon>
        <taxon>Actinomycetota</taxon>
        <taxon>Actinomycetes</taxon>
        <taxon>Nakamurellales</taxon>
        <taxon>Nakamurellaceae</taxon>
        <taxon>Nakamurella</taxon>
    </lineage>
</organism>
<evidence type="ECO:0000313" key="2">
    <source>
        <dbReference type="EMBL" id="MTD14063.1"/>
    </source>
</evidence>
<dbReference type="Gene3D" id="3.30.530.20">
    <property type="match status" value="1"/>
</dbReference>
<sequence length="213" mass="22757">MGGRPRDLHRHPAGPGGGAGEPSGARHAAARRADRRGLAAGQGPVRRRRLLGPVSGMVVITSSVEVAADFRTVAALVLDWGRDAEWRTVLDVRTTPPGPAVLGQQIVERLRFAGLVFETPTVIKDVARLSGAVRITYAGGSSSVTVSGSRAVHDLGGGRCRIDTRLELALRGLLRQFTRMLAPSYRRRSDADLRRAAMLLERAATPTGSWGRA</sequence>